<evidence type="ECO:0000313" key="4">
    <source>
        <dbReference type="EMBL" id="ELS62046.1"/>
    </source>
</evidence>
<gene>
    <name evidence="4" type="ORF">BSI_11250</name>
</gene>
<sequence>MGENSIYSVKEGDMLQDQSHTLIGVTKTAASLLYAALAIIGLTIGYFIPQFAKWALSLPWIPFEGPLRLVTSFQGSLTAFITAILGMCAGIWFAHSVIAMLLSVKITDDTVELIKGKKVQTIRSNDIALVFIDHKRLVLLGTAGYELAREEIDEKPEKVEKAFRKHNYDWAADGDPFKDQFRRWIPDAPELSPSAHALLKARHKALKDEETDDVEEFRLELAQLGIVVRDEDTRQYWRKAETYPPNIQHRDGS</sequence>
<accession>A0A9W5LK44</accession>
<feature type="domain" description="Cysteinyl-tRNA ligase anticodon binding" evidence="2">
    <location>
        <begin position="189"/>
        <end position="238"/>
    </location>
</feature>
<feature type="domain" description="YqeB PH" evidence="3">
    <location>
        <begin position="21"/>
        <end position="171"/>
    </location>
</feature>
<organism evidence="4 5">
    <name type="scientific">Bacillus inaquosorum KCTC 13429</name>
    <dbReference type="NCBI Taxonomy" id="1236548"/>
    <lineage>
        <taxon>Bacteria</taxon>
        <taxon>Bacillati</taxon>
        <taxon>Bacillota</taxon>
        <taxon>Bacilli</taxon>
        <taxon>Bacillales</taxon>
        <taxon>Bacillaceae</taxon>
        <taxon>Bacillus</taxon>
    </lineage>
</organism>
<evidence type="ECO:0000259" key="3">
    <source>
        <dbReference type="Pfam" id="PF23494"/>
    </source>
</evidence>
<dbReference type="Proteomes" id="UP000011182">
    <property type="component" value="Unassembled WGS sequence"/>
</dbReference>
<evidence type="ECO:0008006" key="6">
    <source>
        <dbReference type="Google" id="ProtNLM"/>
    </source>
</evidence>
<dbReference type="Pfam" id="PF23493">
    <property type="entry name" value="CysS_C"/>
    <property type="match status" value="1"/>
</dbReference>
<reference evidence="4 5" key="1">
    <citation type="journal article" date="2014" name="Syst. Appl. Microbiol.">
        <title>Genomic insights into the taxonomic status of the three subspecies of Bacillus subtilis.</title>
        <authorList>
            <person name="Yi H."/>
            <person name="Chun J."/>
            <person name="Cha C.J."/>
        </authorList>
    </citation>
    <scope>NUCLEOTIDE SEQUENCE [LARGE SCALE GENOMIC DNA]</scope>
    <source>
        <strain evidence="4 5">KCTC 13429</strain>
    </source>
</reference>
<evidence type="ECO:0000313" key="5">
    <source>
        <dbReference type="Proteomes" id="UP000011182"/>
    </source>
</evidence>
<name>A0A9W5LK44_9BACI</name>
<evidence type="ECO:0000259" key="2">
    <source>
        <dbReference type="Pfam" id="PF23493"/>
    </source>
</evidence>
<feature type="transmembrane region" description="Helical" evidence="1">
    <location>
        <begin position="72"/>
        <end position="94"/>
    </location>
</feature>
<proteinExistence type="predicted"/>
<keyword evidence="1" id="KW-1133">Transmembrane helix</keyword>
<keyword evidence="1" id="KW-0812">Transmembrane</keyword>
<dbReference type="EMBL" id="AMXN01000002">
    <property type="protein sequence ID" value="ELS62046.1"/>
    <property type="molecule type" value="Genomic_DNA"/>
</dbReference>
<keyword evidence="5" id="KW-1185">Reference proteome</keyword>
<evidence type="ECO:0000256" key="1">
    <source>
        <dbReference type="SAM" id="Phobius"/>
    </source>
</evidence>
<feature type="transmembrane region" description="Helical" evidence="1">
    <location>
        <begin position="32"/>
        <end position="52"/>
    </location>
</feature>
<keyword evidence="1" id="KW-0472">Membrane</keyword>
<protein>
    <recommendedName>
        <fullName evidence="6">DUF308 domain-containing protein</fullName>
    </recommendedName>
</protein>
<dbReference type="AlphaFoldDB" id="A0A9W5LK44"/>
<comment type="caution">
    <text evidence="4">The sequence shown here is derived from an EMBL/GenBank/DDBJ whole genome shotgun (WGS) entry which is preliminary data.</text>
</comment>
<dbReference type="InterPro" id="IPR056411">
    <property type="entry name" value="CysS_C"/>
</dbReference>
<dbReference type="Pfam" id="PF23494">
    <property type="entry name" value="bPH_10"/>
    <property type="match status" value="1"/>
</dbReference>
<dbReference type="InterPro" id="IPR057798">
    <property type="entry name" value="PH_YqeB"/>
</dbReference>